<feature type="signal peptide" evidence="1">
    <location>
        <begin position="1"/>
        <end position="28"/>
    </location>
</feature>
<evidence type="ECO:0000256" key="1">
    <source>
        <dbReference type="SAM" id="SignalP"/>
    </source>
</evidence>
<dbReference type="Proteomes" id="UP000236416">
    <property type="component" value="Unassembled WGS sequence"/>
</dbReference>
<dbReference type="AlphaFoldDB" id="A0A2K4MPM8"/>
<evidence type="ECO:0008006" key="4">
    <source>
        <dbReference type="Google" id="ProtNLM"/>
    </source>
</evidence>
<dbReference type="InterPro" id="IPR018740">
    <property type="entry name" value="DUF2282_membr"/>
</dbReference>
<accession>A0A2K4MPM8</accession>
<organism evidence="2 3">
    <name type="scientific">Chromobacterium sinusclupearum</name>
    <dbReference type="NCBI Taxonomy" id="2077146"/>
    <lineage>
        <taxon>Bacteria</taxon>
        <taxon>Pseudomonadati</taxon>
        <taxon>Pseudomonadota</taxon>
        <taxon>Betaproteobacteria</taxon>
        <taxon>Neisseriales</taxon>
        <taxon>Chromobacteriaceae</taxon>
        <taxon>Chromobacterium</taxon>
    </lineage>
</organism>
<dbReference type="EMBL" id="PPTF01000029">
    <property type="protein sequence ID" value="POA99056.1"/>
    <property type="molecule type" value="Genomic_DNA"/>
</dbReference>
<feature type="chain" id="PRO_5014452060" description="DUF2282 domain-containing protein" evidence="1">
    <location>
        <begin position="29"/>
        <end position="85"/>
    </location>
</feature>
<protein>
    <recommendedName>
        <fullName evidence="4">DUF2282 domain-containing protein</fullName>
    </recommendedName>
</protein>
<sequence length="85" mass="8544">MSSNKTLIATALSAVIAIGAMSSGQALANDGSKDQCFGIAKAGQNDCKNAAHACAGQAKVDNDPADFKLVPTGTCQQMGGQTKPM</sequence>
<reference evidence="2 3" key="1">
    <citation type="submission" date="2018-01" db="EMBL/GenBank/DDBJ databases">
        <title>Genomic Sequence of Chromobacterium MWU13-2610 from wild cranberry bogs within the Cape Cod National Seashore.</title>
        <authorList>
            <person name="O'Hara-Hanley K."/>
            <person name="Soby S."/>
            <person name="Harrison A."/>
        </authorList>
    </citation>
    <scope>NUCLEOTIDE SEQUENCE [LARGE SCALE GENOMIC DNA]</scope>
    <source>
        <strain evidence="2 3">MWU13-2610</strain>
    </source>
</reference>
<dbReference type="RefSeq" id="WP_103319100.1">
    <property type="nucleotide sequence ID" value="NZ_PPTF01000029.1"/>
</dbReference>
<comment type="caution">
    <text evidence="2">The sequence shown here is derived from an EMBL/GenBank/DDBJ whole genome shotgun (WGS) entry which is preliminary data.</text>
</comment>
<dbReference type="Pfam" id="PF10048">
    <property type="entry name" value="DUF2282"/>
    <property type="match status" value="1"/>
</dbReference>
<evidence type="ECO:0000313" key="3">
    <source>
        <dbReference type="Proteomes" id="UP000236416"/>
    </source>
</evidence>
<gene>
    <name evidence="2" type="ORF">C2134_08230</name>
</gene>
<keyword evidence="3" id="KW-1185">Reference proteome</keyword>
<name>A0A2K4MPM8_9NEIS</name>
<proteinExistence type="predicted"/>
<evidence type="ECO:0000313" key="2">
    <source>
        <dbReference type="EMBL" id="POA99056.1"/>
    </source>
</evidence>
<keyword evidence="1" id="KW-0732">Signal</keyword>